<dbReference type="PANTHER" id="PTHR43689">
    <property type="entry name" value="HYDROLASE"/>
    <property type="match status" value="1"/>
</dbReference>
<dbReference type="EMBL" id="CAEZTN010000027">
    <property type="protein sequence ID" value="CAB4573612.1"/>
    <property type="molecule type" value="Genomic_DNA"/>
</dbReference>
<dbReference type="InterPro" id="IPR000073">
    <property type="entry name" value="AB_hydrolase_1"/>
</dbReference>
<accession>A0A6J6EAY5</accession>
<proteinExistence type="predicted"/>
<dbReference type="Gene3D" id="3.40.50.1820">
    <property type="entry name" value="alpha/beta hydrolase"/>
    <property type="match status" value="1"/>
</dbReference>
<protein>
    <submittedName>
        <fullName evidence="2">Unannotated protein</fullName>
    </submittedName>
</protein>
<sequence>MPQYINLRGHDIYGYEWENDGEAVVLLHGGLSKTSSWDYLVVPALEDDFHVYAYDRTAHGFTADQPGSLHFDFQTKEAIAYLEDVVKTPAHLVGYSDGAIIALMVAIARPDLVKSVVSIGGNSHYSGVDFDMGEPMVSEDDLAEYTLISPDAPHTLLEKTTRMFEIWKKEPNISDEQLASIQCPVLIVSGDDDVVTLSHTAHVYQSIPLGQLAVLPGTSHALVKEKPELFNAIMVAFLEDLSYPITYAPVKRVNPEII</sequence>
<reference evidence="2" key="1">
    <citation type="submission" date="2020-05" db="EMBL/GenBank/DDBJ databases">
        <authorList>
            <person name="Chiriac C."/>
            <person name="Salcher M."/>
            <person name="Ghai R."/>
            <person name="Kavagutti S V."/>
        </authorList>
    </citation>
    <scope>NUCLEOTIDE SEQUENCE</scope>
</reference>
<dbReference type="AlphaFoldDB" id="A0A6J6EAY5"/>
<organism evidence="2">
    <name type="scientific">freshwater metagenome</name>
    <dbReference type="NCBI Taxonomy" id="449393"/>
    <lineage>
        <taxon>unclassified sequences</taxon>
        <taxon>metagenomes</taxon>
        <taxon>ecological metagenomes</taxon>
    </lineage>
</organism>
<evidence type="ECO:0000259" key="1">
    <source>
        <dbReference type="Pfam" id="PF12697"/>
    </source>
</evidence>
<evidence type="ECO:0000313" key="2">
    <source>
        <dbReference type="EMBL" id="CAB4573612.1"/>
    </source>
</evidence>
<dbReference type="SUPFAM" id="SSF53474">
    <property type="entry name" value="alpha/beta-Hydrolases"/>
    <property type="match status" value="1"/>
</dbReference>
<dbReference type="Pfam" id="PF12697">
    <property type="entry name" value="Abhydrolase_6"/>
    <property type="match status" value="1"/>
</dbReference>
<name>A0A6J6EAY5_9ZZZZ</name>
<gene>
    <name evidence="2" type="ORF">UFOPK1689_00843</name>
</gene>
<dbReference type="InterPro" id="IPR029058">
    <property type="entry name" value="AB_hydrolase_fold"/>
</dbReference>
<feature type="domain" description="AB hydrolase-1" evidence="1">
    <location>
        <begin position="24"/>
        <end position="232"/>
    </location>
</feature>
<dbReference type="PANTHER" id="PTHR43689:SF8">
    <property type="entry name" value="ALPHA_BETA-HYDROLASES SUPERFAMILY PROTEIN"/>
    <property type="match status" value="1"/>
</dbReference>